<dbReference type="GO" id="GO:0030162">
    <property type="term" value="P:regulation of proteolysis"/>
    <property type="evidence" value="ECO:0007669"/>
    <property type="project" value="TreeGrafter"/>
</dbReference>
<evidence type="ECO:0000313" key="3">
    <source>
        <dbReference type="Proteomes" id="UP000308549"/>
    </source>
</evidence>
<gene>
    <name evidence="2" type="ORF">B0A50_01186</name>
</gene>
<dbReference type="OrthoDB" id="2506647at2759"/>
<dbReference type="EMBL" id="NAJL01000004">
    <property type="protein sequence ID" value="TKA32960.1"/>
    <property type="molecule type" value="Genomic_DNA"/>
</dbReference>
<dbReference type="CDD" id="cd00866">
    <property type="entry name" value="PEBP_euk"/>
    <property type="match status" value="1"/>
</dbReference>
<evidence type="ECO:0008006" key="4">
    <source>
        <dbReference type="Google" id="ProtNLM"/>
    </source>
</evidence>
<dbReference type="InterPro" id="IPR036610">
    <property type="entry name" value="PEBP-like_sf"/>
</dbReference>
<dbReference type="InterPro" id="IPR035810">
    <property type="entry name" value="PEBP_euk"/>
</dbReference>
<reference evidence="2 3" key="1">
    <citation type="submission" date="2017-03" db="EMBL/GenBank/DDBJ databases">
        <title>Genomes of endolithic fungi from Antarctica.</title>
        <authorList>
            <person name="Coleine C."/>
            <person name="Masonjones S."/>
            <person name="Stajich J.E."/>
        </authorList>
    </citation>
    <scope>NUCLEOTIDE SEQUENCE [LARGE SCALE GENOMIC DNA]</scope>
    <source>
        <strain evidence="2 3">CCFEE 6315</strain>
    </source>
</reference>
<protein>
    <recommendedName>
        <fullName evidence="4">PEBP-like protein</fullName>
    </recommendedName>
</protein>
<feature type="signal peptide" evidence="1">
    <location>
        <begin position="1"/>
        <end position="18"/>
    </location>
</feature>
<feature type="chain" id="PRO_5020659801" description="PEBP-like protein" evidence="1">
    <location>
        <begin position="19"/>
        <end position="251"/>
    </location>
</feature>
<dbReference type="SUPFAM" id="SSF49777">
    <property type="entry name" value="PEBP-like"/>
    <property type="match status" value="1"/>
</dbReference>
<dbReference type="PANTHER" id="PTHR11362">
    <property type="entry name" value="PHOSPHATIDYLETHANOLAMINE-BINDING PROTEIN"/>
    <property type="match status" value="1"/>
</dbReference>
<dbReference type="GO" id="GO:0005543">
    <property type="term" value="F:phospholipid binding"/>
    <property type="evidence" value="ECO:0007669"/>
    <property type="project" value="TreeGrafter"/>
</dbReference>
<keyword evidence="3" id="KW-1185">Reference proteome</keyword>
<keyword evidence="1" id="KW-0732">Signal</keyword>
<dbReference type="Gene3D" id="3.90.280.10">
    <property type="entry name" value="PEBP-like"/>
    <property type="match status" value="1"/>
</dbReference>
<dbReference type="InterPro" id="IPR008914">
    <property type="entry name" value="PEBP"/>
</dbReference>
<sequence length="251" mass="26175">MAPSKSLALAALTTLASAQMMQIPPDYSPSANLRLGVSYNGRSIVPGSQLGIQVPAEAPVINTGLSNGNPNQRFVILMVDPDAPTPEEPTVSDILHWLAPDQRRLDDFTIGGPEALVPYARPMPPPSSRAHRYIQYIFTQPENFTIPAAWSGYSAENRTNFDTVAFVEQAGLPQPFAANYFLCSNGSDAIAPYAIQVPGYNGTGNGTSTAAMPTGTGGFVPGPTQYISGAGRTIVGAGVAAVVGAVAVALL</sequence>
<comment type="caution">
    <text evidence="2">The sequence shown here is derived from an EMBL/GenBank/DDBJ whole genome shotgun (WGS) entry which is preliminary data.</text>
</comment>
<organism evidence="2 3">
    <name type="scientific">Salinomyces thailandicus</name>
    <dbReference type="NCBI Taxonomy" id="706561"/>
    <lineage>
        <taxon>Eukaryota</taxon>
        <taxon>Fungi</taxon>
        <taxon>Dikarya</taxon>
        <taxon>Ascomycota</taxon>
        <taxon>Pezizomycotina</taxon>
        <taxon>Dothideomycetes</taxon>
        <taxon>Dothideomycetidae</taxon>
        <taxon>Mycosphaerellales</taxon>
        <taxon>Teratosphaeriaceae</taxon>
        <taxon>Salinomyces</taxon>
    </lineage>
</organism>
<dbReference type="GO" id="GO:0030414">
    <property type="term" value="F:peptidase inhibitor activity"/>
    <property type="evidence" value="ECO:0007669"/>
    <property type="project" value="TreeGrafter"/>
</dbReference>
<accession>A0A4U0UBW8</accession>
<dbReference type="PANTHER" id="PTHR11362:SF78">
    <property type="entry name" value="PROTEASE INHIBITOR"/>
    <property type="match status" value="1"/>
</dbReference>
<evidence type="ECO:0000313" key="2">
    <source>
        <dbReference type="EMBL" id="TKA32960.1"/>
    </source>
</evidence>
<evidence type="ECO:0000256" key="1">
    <source>
        <dbReference type="SAM" id="SignalP"/>
    </source>
</evidence>
<proteinExistence type="predicted"/>
<dbReference type="Proteomes" id="UP000308549">
    <property type="component" value="Unassembled WGS sequence"/>
</dbReference>
<name>A0A4U0UBW8_9PEZI</name>
<dbReference type="GO" id="GO:0046578">
    <property type="term" value="P:regulation of Ras protein signal transduction"/>
    <property type="evidence" value="ECO:0007669"/>
    <property type="project" value="TreeGrafter"/>
</dbReference>
<dbReference type="Pfam" id="PF01161">
    <property type="entry name" value="PBP"/>
    <property type="match status" value="1"/>
</dbReference>
<dbReference type="AlphaFoldDB" id="A0A4U0UBW8"/>